<name>A0A382U632_9ZZZZ</name>
<reference evidence="1" key="1">
    <citation type="submission" date="2018-05" db="EMBL/GenBank/DDBJ databases">
        <authorList>
            <person name="Lanie J.A."/>
            <person name="Ng W.-L."/>
            <person name="Kazmierczak K.M."/>
            <person name="Andrzejewski T.M."/>
            <person name="Davidsen T.M."/>
            <person name="Wayne K.J."/>
            <person name="Tettelin H."/>
            <person name="Glass J.I."/>
            <person name="Rusch D."/>
            <person name="Podicherti R."/>
            <person name="Tsui H.-C.T."/>
            <person name="Winkler M.E."/>
        </authorList>
    </citation>
    <scope>NUCLEOTIDE SEQUENCE</scope>
</reference>
<sequence>MKLIKNYIISATLICLVMLLSACNYQIVPIPAAEPKVVEQVKPRFHGDYEVLRLRAMWAVCAQSYHQKVPTAGPNYVAS</sequence>
<organism evidence="1">
    <name type="scientific">marine metagenome</name>
    <dbReference type="NCBI Taxonomy" id="408172"/>
    <lineage>
        <taxon>unclassified sequences</taxon>
        <taxon>metagenomes</taxon>
        <taxon>ecological metagenomes</taxon>
    </lineage>
</organism>
<dbReference type="AlphaFoldDB" id="A0A382U632"/>
<proteinExistence type="predicted"/>
<feature type="non-terminal residue" evidence="1">
    <location>
        <position position="79"/>
    </location>
</feature>
<protein>
    <submittedName>
        <fullName evidence="1">Uncharacterized protein</fullName>
    </submittedName>
</protein>
<gene>
    <name evidence="1" type="ORF">METZ01_LOCUS382199</name>
</gene>
<accession>A0A382U632</accession>
<dbReference type="EMBL" id="UINC01141543">
    <property type="protein sequence ID" value="SVD29345.1"/>
    <property type="molecule type" value="Genomic_DNA"/>
</dbReference>
<dbReference type="PROSITE" id="PS51257">
    <property type="entry name" value="PROKAR_LIPOPROTEIN"/>
    <property type="match status" value="1"/>
</dbReference>
<evidence type="ECO:0000313" key="1">
    <source>
        <dbReference type="EMBL" id="SVD29345.1"/>
    </source>
</evidence>